<evidence type="ECO:0000256" key="5">
    <source>
        <dbReference type="ARBA" id="ARBA00022792"/>
    </source>
</evidence>
<keyword evidence="8 12" id="KW-1133">Transmembrane helix</keyword>
<keyword evidence="11 12" id="KW-0472">Membrane</keyword>
<evidence type="ECO:0000256" key="10">
    <source>
        <dbReference type="ARBA" id="ARBA00023128"/>
    </source>
</evidence>
<evidence type="ECO:0000256" key="11">
    <source>
        <dbReference type="ARBA" id="ARBA00023136"/>
    </source>
</evidence>
<evidence type="ECO:0000256" key="1">
    <source>
        <dbReference type="ARBA" id="ARBA00004448"/>
    </source>
</evidence>
<evidence type="ECO:0000313" key="14">
    <source>
        <dbReference type="Proteomes" id="UP000245383"/>
    </source>
</evidence>
<comment type="subcellular location">
    <subcellularLocation>
        <location evidence="1 12">Mitochondrion inner membrane</location>
        <topology evidence="1 12">Multi-pass membrane protein</topology>
    </subcellularLocation>
</comment>
<name>A0A2T9YZC4_9FUNG</name>
<keyword evidence="10 12" id="KW-0496">Mitochondrion</keyword>
<dbReference type="OrthoDB" id="5970083at2759"/>
<dbReference type="STRING" id="133385.A0A2T9YZC4"/>
<comment type="caution">
    <text evidence="13">The sequence shown here is derived from an EMBL/GenBank/DDBJ whole genome shotgun (WGS) entry which is preliminary data.</text>
</comment>
<dbReference type="Proteomes" id="UP000245383">
    <property type="component" value="Unassembled WGS sequence"/>
</dbReference>
<keyword evidence="4 12" id="KW-0812">Transmembrane</keyword>
<dbReference type="EMBL" id="MBFR01000008">
    <property type="protein sequence ID" value="PVU97690.1"/>
    <property type="molecule type" value="Genomic_DNA"/>
</dbReference>
<evidence type="ECO:0000256" key="12">
    <source>
        <dbReference type="RuleBase" id="RU367146"/>
    </source>
</evidence>
<dbReference type="GO" id="GO:0030150">
    <property type="term" value="P:protein import into mitochondrial matrix"/>
    <property type="evidence" value="ECO:0007669"/>
    <property type="project" value="UniProtKB-UniRule"/>
</dbReference>
<comment type="function">
    <text evidence="12">Component of the PAM complex, a complex required for the translocation of transit peptide-containing proteins from the inner membrane into the mitochondrial matrix in an ATP-dependent manner.</text>
</comment>
<dbReference type="GO" id="GO:0001405">
    <property type="term" value="C:PAM complex, Tim23 associated import motor"/>
    <property type="evidence" value="ECO:0007669"/>
    <property type="project" value="UniProtKB-UniRule"/>
</dbReference>
<evidence type="ECO:0000313" key="13">
    <source>
        <dbReference type="EMBL" id="PVU97690.1"/>
    </source>
</evidence>
<comment type="similarity">
    <text evidence="2 12">Belongs to the PAM17 family.</text>
</comment>
<evidence type="ECO:0000256" key="2">
    <source>
        <dbReference type="ARBA" id="ARBA00006837"/>
    </source>
</evidence>
<dbReference type="Pfam" id="PF08566">
    <property type="entry name" value="Pam17"/>
    <property type="match status" value="1"/>
</dbReference>
<evidence type="ECO:0000256" key="7">
    <source>
        <dbReference type="ARBA" id="ARBA00022946"/>
    </source>
</evidence>
<evidence type="ECO:0000256" key="9">
    <source>
        <dbReference type="ARBA" id="ARBA00023010"/>
    </source>
</evidence>
<keyword evidence="9 12" id="KW-0811">Translocation</keyword>
<protein>
    <recommendedName>
        <fullName evidence="12">Presequence translocated-associated motor subunit PAM17</fullName>
    </recommendedName>
</protein>
<keyword evidence="5 12" id="KW-0999">Mitochondrion inner membrane</keyword>
<keyword evidence="6 12" id="KW-0653">Protein transport</keyword>
<sequence>MLAVCGKLARSRGVISASYAPFVLKNTPIFLCFAKTAYSTKPQGNASGSANTSRKLNEILNVNSSEYFDWATFFKLRTQKRAAEIVVSVPATFISMTSSAAYLSTLSVASLSVINGVDPTFILAGCVAVSGGLGYLFGRYLGGLFYNLFNRNILNKLTIKETDYFNHIKNNRSDPKLSSFRNPLPDFYGEKISSTKDYREWLKKQRLHELKGRASLLDINNK</sequence>
<keyword evidence="3 12" id="KW-0813">Transport</keyword>
<feature type="transmembrane region" description="Helical" evidence="12">
    <location>
        <begin position="121"/>
        <end position="141"/>
    </location>
</feature>
<keyword evidence="14" id="KW-1185">Reference proteome</keyword>
<dbReference type="PANTHER" id="PTHR28021:SF1">
    <property type="entry name" value="PRESEQUENCE TRANSLOCATED-ASSOCIATED MOTOR SUBUNIT PAM17, MITOCHONDRIAL"/>
    <property type="match status" value="1"/>
</dbReference>
<proteinExistence type="inferred from homology"/>
<evidence type="ECO:0000256" key="6">
    <source>
        <dbReference type="ARBA" id="ARBA00022927"/>
    </source>
</evidence>
<feature type="transmembrane region" description="Helical" evidence="12">
    <location>
        <begin position="85"/>
        <end position="109"/>
    </location>
</feature>
<evidence type="ECO:0000256" key="3">
    <source>
        <dbReference type="ARBA" id="ARBA00022448"/>
    </source>
</evidence>
<dbReference type="PANTHER" id="PTHR28021">
    <property type="entry name" value="PRESEQUENCE TRANSLOCATED-ASSOCIATED MOTOR SUBUNIT PAM17, MITOCHONDRIAL"/>
    <property type="match status" value="1"/>
</dbReference>
<comment type="subunit">
    <text evidence="12">Component of the PAM complex.</text>
</comment>
<gene>
    <name evidence="13" type="ORF">BB561_000382</name>
</gene>
<dbReference type="InterPro" id="IPR013875">
    <property type="entry name" value="Pam17"/>
</dbReference>
<evidence type="ECO:0000256" key="8">
    <source>
        <dbReference type="ARBA" id="ARBA00022989"/>
    </source>
</evidence>
<accession>A0A2T9YZC4</accession>
<organism evidence="13 14">
    <name type="scientific">Smittium simulii</name>
    <dbReference type="NCBI Taxonomy" id="133385"/>
    <lineage>
        <taxon>Eukaryota</taxon>
        <taxon>Fungi</taxon>
        <taxon>Fungi incertae sedis</taxon>
        <taxon>Zoopagomycota</taxon>
        <taxon>Kickxellomycotina</taxon>
        <taxon>Harpellomycetes</taxon>
        <taxon>Harpellales</taxon>
        <taxon>Legeriomycetaceae</taxon>
        <taxon>Smittium</taxon>
    </lineage>
</organism>
<evidence type="ECO:0000256" key="4">
    <source>
        <dbReference type="ARBA" id="ARBA00022692"/>
    </source>
</evidence>
<keyword evidence="7" id="KW-0809">Transit peptide</keyword>
<reference evidence="13 14" key="1">
    <citation type="journal article" date="2018" name="MBio">
        <title>Comparative Genomics Reveals the Core Gene Toolbox for the Fungus-Insect Symbiosis.</title>
        <authorList>
            <person name="Wang Y."/>
            <person name="Stata M."/>
            <person name="Wang W."/>
            <person name="Stajich J.E."/>
            <person name="White M.M."/>
            <person name="Moncalvo J.M."/>
        </authorList>
    </citation>
    <scope>NUCLEOTIDE SEQUENCE [LARGE SCALE GENOMIC DNA]</scope>
    <source>
        <strain evidence="13 14">SWE-8-4</strain>
    </source>
</reference>
<dbReference type="AlphaFoldDB" id="A0A2T9YZC4"/>